<feature type="compositionally biased region" description="Basic and acidic residues" evidence="1">
    <location>
        <begin position="26"/>
        <end position="35"/>
    </location>
</feature>
<accession>A0A6D2ITX9</accession>
<feature type="region of interest" description="Disordered" evidence="1">
    <location>
        <begin position="19"/>
        <end position="55"/>
    </location>
</feature>
<dbReference type="Proteomes" id="UP000467841">
    <property type="component" value="Unassembled WGS sequence"/>
</dbReference>
<dbReference type="AlphaFoldDB" id="A0A6D2ITX9"/>
<gene>
    <name evidence="2" type="ORF">MERR_LOCUS17848</name>
</gene>
<evidence type="ECO:0000313" key="2">
    <source>
        <dbReference type="EMBL" id="CAA7030613.1"/>
    </source>
</evidence>
<keyword evidence="3" id="KW-1185">Reference proteome</keyword>
<evidence type="ECO:0000313" key="3">
    <source>
        <dbReference type="Proteomes" id="UP000467841"/>
    </source>
</evidence>
<comment type="caution">
    <text evidence="2">The sequence shown here is derived from an EMBL/GenBank/DDBJ whole genome shotgun (WGS) entry which is preliminary data.</text>
</comment>
<evidence type="ECO:0000256" key="1">
    <source>
        <dbReference type="SAM" id="MobiDB-lite"/>
    </source>
</evidence>
<organism evidence="2 3">
    <name type="scientific">Microthlaspi erraticum</name>
    <dbReference type="NCBI Taxonomy" id="1685480"/>
    <lineage>
        <taxon>Eukaryota</taxon>
        <taxon>Viridiplantae</taxon>
        <taxon>Streptophyta</taxon>
        <taxon>Embryophyta</taxon>
        <taxon>Tracheophyta</taxon>
        <taxon>Spermatophyta</taxon>
        <taxon>Magnoliopsida</taxon>
        <taxon>eudicotyledons</taxon>
        <taxon>Gunneridae</taxon>
        <taxon>Pentapetalae</taxon>
        <taxon>rosids</taxon>
        <taxon>malvids</taxon>
        <taxon>Brassicales</taxon>
        <taxon>Brassicaceae</taxon>
        <taxon>Coluteocarpeae</taxon>
        <taxon>Microthlaspi</taxon>
    </lineage>
</organism>
<name>A0A6D2ITX9_9BRAS</name>
<proteinExistence type="predicted"/>
<reference evidence="2" key="1">
    <citation type="submission" date="2020-01" db="EMBL/GenBank/DDBJ databases">
        <authorList>
            <person name="Mishra B."/>
        </authorList>
    </citation>
    <scope>NUCLEOTIDE SEQUENCE [LARGE SCALE GENOMIC DNA]</scope>
</reference>
<protein>
    <submittedName>
        <fullName evidence="2">Uncharacterized protein</fullName>
    </submittedName>
</protein>
<dbReference type="EMBL" id="CACVBM020001096">
    <property type="protein sequence ID" value="CAA7030613.1"/>
    <property type="molecule type" value="Genomic_DNA"/>
</dbReference>
<sequence>MRRCDFRVSESAKKRKFGFRKRKRKVNEEEGRRDLGFGVGKRKGTSSPRKEDLRRRYVDDSDEERFGFEVEKRDHITDVPIVYSPESPLTTG</sequence>